<dbReference type="EMBL" id="CM029046">
    <property type="protein sequence ID" value="KAG2586368.1"/>
    <property type="molecule type" value="Genomic_DNA"/>
</dbReference>
<dbReference type="PANTHER" id="PTHR48127">
    <property type="entry name" value="GRF-TYPE DOMAIN-CONTAINING PROTEIN"/>
    <property type="match status" value="1"/>
</dbReference>
<dbReference type="GO" id="GO:0004525">
    <property type="term" value="F:ribonuclease III activity"/>
    <property type="evidence" value="ECO:0007669"/>
    <property type="project" value="InterPro"/>
</dbReference>
<evidence type="ECO:0000256" key="1">
    <source>
        <dbReference type="SAM" id="Coils"/>
    </source>
</evidence>
<dbReference type="SUPFAM" id="SSF69065">
    <property type="entry name" value="RNase III domain-like"/>
    <property type="match status" value="1"/>
</dbReference>
<reference evidence="4" key="1">
    <citation type="submission" date="2020-05" db="EMBL/GenBank/DDBJ databases">
        <title>WGS assembly of Panicum virgatum.</title>
        <authorList>
            <person name="Lovell J.T."/>
            <person name="Jenkins J."/>
            <person name="Shu S."/>
            <person name="Juenger T.E."/>
            <person name="Schmutz J."/>
        </authorList>
    </citation>
    <scope>NUCLEOTIDE SEQUENCE</scope>
    <source>
        <strain evidence="4">AP13</strain>
    </source>
</reference>
<dbReference type="AlphaFoldDB" id="A0A8T0RNF3"/>
<organism evidence="4 5">
    <name type="scientific">Panicum virgatum</name>
    <name type="common">Blackwell switchgrass</name>
    <dbReference type="NCBI Taxonomy" id="38727"/>
    <lineage>
        <taxon>Eukaryota</taxon>
        <taxon>Viridiplantae</taxon>
        <taxon>Streptophyta</taxon>
        <taxon>Embryophyta</taxon>
        <taxon>Tracheophyta</taxon>
        <taxon>Spermatophyta</taxon>
        <taxon>Magnoliopsida</taxon>
        <taxon>Liliopsida</taxon>
        <taxon>Poales</taxon>
        <taxon>Poaceae</taxon>
        <taxon>PACMAD clade</taxon>
        <taxon>Panicoideae</taxon>
        <taxon>Panicodae</taxon>
        <taxon>Paniceae</taxon>
        <taxon>Panicinae</taxon>
        <taxon>Panicum</taxon>
        <taxon>Panicum sect. Hiantes</taxon>
    </lineage>
</organism>
<accession>A0A8T0RNF3</accession>
<dbReference type="Proteomes" id="UP000823388">
    <property type="component" value="Chromosome 5N"/>
</dbReference>
<dbReference type="Pfam" id="PF00636">
    <property type="entry name" value="Ribonuclease_3"/>
    <property type="match status" value="1"/>
</dbReference>
<name>A0A8T0RNF3_PANVG</name>
<dbReference type="GO" id="GO:0006396">
    <property type="term" value="P:RNA processing"/>
    <property type="evidence" value="ECO:0007669"/>
    <property type="project" value="InterPro"/>
</dbReference>
<dbReference type="InterPro" id="IPR036389">
    <property type="entry name" value="RNase_III_sf"/>
</dbReference>
<evidence type="ECO:0000256" key="2">
    <source>
        <dbReference type="SAM" id="MobiDB-lite"/>
    </source>
</evidence>
<dbReference type="Gene3D" id="1.10.1520.10">
    <property type="entry name" value="Ribonuclease III domain"/>
    <property type="match status" value="1"/>
</dbReference>
<sequence length="582" mass="66467">MATAAATMTMATHHPRARPRLQVCAAWDMNPGAITVAVPKPSKAKPKPPATTTTPARPPPPTHADLFARSSEGQDTGGVKKSTYMGFEKWWLPPPPEVKKPRSLYNSASMAYLGDCIYELYARRHFFFPPLSINEYNKRVMDVVKCESQDLLLNKLLGEDFLTQEERDILRWGRNIVSSKTRTRKRAGIAVYNRASSLETLDGWPACDFNEYIYGPRSHWPIEEEVREFESGKKPWPCTTTPSLRCKCGILATKGVVPSELGYGYYCGNSYGEYWDGRTCDWEWFEGRYELMLQLGRTKEPWKSRDTLNRKLKIRKDYQVTLPLESFLSGPVLQYLRREYGKKTTEKATLEDCIVYWRRNRSKYPRPLTDRELLANYEKKEKEEEMERQRLREEIAKKGFTVDPEAKYPKGSWEEYFQKLEANKRMEEMEKMEDLAQEAQMEAMQALVADLPHKVPNVEKDVSSASTEVLGVRATQMEAMKALVGDLPAQDHPSDRKGKAVDTPVVDNQGNSAVQDKGKSASEHDHVTDNGDDDEWWSMNADEVEVIVSQIEVREGKTVVQDDGDDDDDDGWGELLIEGDSD</sequence>
<dbReference type="PANTHER" id="PTHR48127:SF1">
    <property type="entry name" value="ZINC FINGER GRF-TYPE DOMAIN-CONTAINING PROTEIN"/>
    <property type="match status" value="1"/>
</dbReference>
<feature type="region of interest" description="Disordered" evidence="2">
    <location>
        <begin position="485"/>
        <end position="538"/>
    </location>
</feature>
<dbReference type="InterPro" id="IPR000999">
    <property type="entry name" value="RNase_III_dom"/>
</dbReference>
<proteinExistence type="predicted"/>
<feature type="coiled-coil region" evidence="1">
    <location>
        <begin position="374"/>
        <end position="449"/>
    </location>
</feature>
<evidence type="ECO:0000313" key="4">
    <source>
        <dbReference type="EMBL" id="KAG2586368.1"/>
    </source>
</evidence>
<feature type="compositionally biased region" description="Acidic residues" evidence="2">
    <location>
        <begin position="562"/>
        <end position="582"/>
    </location>
</feature>
<feature type="compositionally biased region" description="Basic and acidic residues" evidence="2">
    <location>
        <begin position="516"/>
        <end position="529"/>
    </location>
</feature>
<keyword evidence="1" id="KW-0175">Coiled coil</keyword>
<feature type="region of interest" description="Disordered" evidence="2">
    <location>
        <begin position="553"/>
        <end position="582"/>
    </location>
</feature>
<protein>
    <recommendedName>
        <fullName evidence="3">RNase III domain-containing protein</fullName>
    </recommendedName>
</protein>
<comment type="caution">
    <text evidence="4">The sequence shown here is derived from an EMBL/GenBank/DDBJ whole genome shotgun (WGS) entry which is preliminary data.</text>
</comment>
<evidence type="ECO:0000313" key="5">
    <source>
        <dbReference type="Proteomes" id="UP000823388"/>
    </source>
</evidence>
<feature type="region of interest" description="Disordered" evidence="2">
    <location>
        <begin position="36"/>
        <end position="79"/>
    </location>
</feature>
<gene>
    <name evidence="4" type="ORF">PVAP13_5NG048500</name>
</gene>
<feature type="domain" description="RNase III" evidence="3">
    <location>
        <begin position="110"/>
        <end position="204"/>
    </location>
</feature>
<keyword evidence="5" id="KW-1185">Reference proteome</keyword>
<evidence type="ECO:0000259" key="3">
    <source>
        <dbReference type="Pfam" id="PF00636"/>
    </source>
</evidence>